<comment type="caution">
    <text evidence="2">The sequence shown here is derived from an EMBL/GenBank/DDBJ whole genome shotgun (WGS) entry which is preliminary data.</text>
</comment>
<sequence>MAEKRSPQTHSHSVTNLFLSRYQATLIAFDFGCECVCAQDEFRCVSLYRRPGNLSAPRSNEPRNVPTNQSTLGSQQELQQAV</sequence>
<dbReference type="EMBL" id="JAURVH010001516">
    <property type="protein sequence ID" value="KAK5931278.1"/>
    <property type="molecule type" value="Genomic_DNA"/>
</dbReference>
<organism evidence="2 3">
    <name type="scientific">Champsocephalus gunnari</name>
    <name type="common">Mackerel icefish</name>
    <dbReference type="NCBI Taxonomy" id="52237"/>
    <lineage>
        <taxon>Eukaryota</taxon>
        <taxon>Metazoa</taxon>
        <taxon>Chordata</taxon>
        <taxon>Craniata</taxon>
        <taxon>Vertebrata</taxon>
        <taxon>Euteleostomi</taxon>
        <taxon>Actinopterygii</taxon>
        <taxon>Neopterygii</taxon>
        <taxon>Teleostei</taxon>
        <taxon>Neoteleostei</taxon>
        <taxon>Acanthomorphata</taxon>
        <taxon>Eupercaria</taxon>
        <taxon>Perciformes</taxon>
        <taxon>Notothenioidei</taxon>
        <taxon>Channichthyidae</taxon>
        <taxon>Champsocephalus</taxon>
    </lineage>
</organism>
<dbReference type="Proteomes" id="UP001331515">
    <property type="component" value="Unassembled WGS sequence"/>
</dbReference>
<evidence type="ECO:0000313" key="3">
    <source>
        <dbReference type="Proteomes" id="UP001331515"/>
    </source>
</evidence>
<reference evidence="2 3" key="1">
    <citation type="journal article" date="2023" name="Mol. Biol. Evol.">
        <title>Genomics of Secondarily Temperate Adaptation in the Only Non-Antarctic Icefish.</title>
        <authorList>
            <person name="Rivera-Colon A.G."/>
            <person name="Rayamajhi N."/>
            <person name="Minhas B.F."/>
            <person name="Madrigal G."/>
            <person name="Bilyk K.T."/>
            <person name="Yoon V."/>
            <person name="Hune M."/>
            <person name="Gregory S."/>
            <person name="Cheng C.H.C."/>
            <person name="Catchen J.M."/>
        </authorList>
    </citation>
    <scope>NUCLEOTIDE SEQUENCE [LARGE SCALE GENOMIC DNA]</scope>
    <source>
        <tissue evidence="2">White muscle</tissue>
    </source>
</reference>
<accession>A0AAN8E2F0</accession>
<name>A0AAN8E2F0_CHAGU</name>
<keyword evidence="3" id="KW-1185">Reference proteome</keyword>
<evidence type="ECO:0000313" key="2">
    <source>
        <dbReference type="EMBL" id="KAK5931278.1"/>
    </source>
</evidence>
<dbReference type="AlphaFoldDB" id="A0AAN8E2F0"/>
<feature type="compositionally biased region" description="Polar residues" evidence="1">
    <location>
        <begin position="65"/>
        <end position="82"/>
    </location>
</feature>
<feature type="region of interest" description="Disordered" evidence="1">
    <location>
        <begin position="51"/>
        <end position="82"/>
    </location>
</feature>
<protein>
    <submittedName>
        <fullName evidence="2">Uncharacterized protein</fullName>
    </submittedName>
</protein>
<proteinExistence type="predicted"/>
<evidence type="ECO:0000256" key="1">
    <source>
        <dbReference type="SAM" id="MobiDB-lite"/>
    </source>
</evidence>
<gene>
    <name evidence="2" type="ORF">CgunFtcFv8_027440</name>
</gene>